<reference evidence="1" key="1">
    <citation type="journal article" date="2014" name="Front. Microbiol.">
        <title>High frequency of phylogenetically diverse reductive dehalogenase-homologous genes in deep subseafloor sedimentary metagenomes.</title>
        <authorList>
            <person name="Kawai M."/>
            <person name="Futagami T."/>
            <person name="Toyoda A."/>
            <person name="Takaki Y."/>
            <person name="Nishi S."/>
            <person name="Hori S."/>
            <person name="Arai W."/>
            <person name="Tsubouchi T."/>
            <person name="Morono Y."/>
            <person name="Uchiyama I."/>
            <person name="Ito T."/>
            <person name="Fujiyama A."/>
            <person name="Inagaki F."/>
            <person name="Takami H."/>
        </authorList>
    </citation>
    <scope>NUCLEOTIDE SEQUENCE</scope>
    <source>
        <strain evidence="1">Expedition CK06-06</strain>
    </source>
</reference>
<dbReference type="EMBL" id="BARW01036948">
    <property type="protein sequence ID" value="GAJ21674.1"/>
    <property type="molecule type" value="Genomic_DNA"/>
</dbReference>
<dbReference type="AlphaFoldDB" id="X1UW28"/>
<organism evidence="1">
    <name type="scientific">marine sediment metagenome</name>
    <dbReference type="NCBI Taxonomy" id="412755"/>
    <lineage>
        <taxon>unclassified sequences</taxon>
        <taxon>metagenomes</taxon>
        <taxon>ecological metagenomes</taxon>
    </lineage>
</organism>
<name>X1UW28_9ZZZZ</name>
<feature type="non-terminal residue" evidence="1">
    <location>
        <position position="1"/>
    </location>
</feature>
<protein>
    <submittedName>
        <fullName evidence="1">Uncharacterized protein</fullName>
    </submittedName>
</protein>
<accession>X1UW28</accession>
<sequence length="59" mass="6096">GQARDGSTPDIGADEYSVAALVREMPVEEIGGAGVQWPNSTLDEEDPAPALSIQGVTIN</sequence>
<proteinExistence type="predicted"/>
<comment type="caution">
    <text evidence="1">The sequence shown here is derived from an EMBL/GenBank/DDBJ whole genome shotgun (WGS) entry which is preliminary data.</text>
</comment>
<evidence type="ECO:0000313" key="1">
    <source>
        <dbReference type="EMBL" id="GAJ21674.1"/>
    </source>
</evidence>
<gene>
    <name evidence="1" type="ORF">S12H4_57195</name>
</gene>